<evidence type="ECO:0000313" key="2">
    <source>
        <dbReference type="EMBL" id="TFK44226.1"/>
    </source>
</evidence>
<sequence length="169" mass="18379">MNASPLPSPLFHLISASLCTSALTLIFAALIISVSPVFWIIPASFIATFGCHAIFLLIANSESAGSLRVFSAINVGATYLLSAAWTSTFGVALAYTILLWTGRVDKEEMEGRAWTMVVLCVLALLEVVIMGFVAAASHKERKRVLYKEKWKWRPGASPSNSQWSIGQQS</sequence>
<dbReference type="AlphaFoldDB" id="A0A5C3MIN4"/>
<feature type="transmembrane region" description="Helical" evidence="1">
    <location>
        <begin position="79"/>
        <end position="101"/>
    </location>
</feature>
<feature type="transmembrane region" description="Helical" evidence="1">
    <location>
        <begin position="38"/>
        <end position="58"/>
    </location>
</feature>
<evidence type="ECO:0000256" key="1">
    <source>
        <dbReference type="SAM" id="Phobius"/>
    </source>
</evidence>
<name>A0A5C3MIN4_9AGAR</name>
<feature type="transmembrane region" description="Helical" evidence="1">
    <location>
        <begin position="12"/>
        <end position="32"/>
    </location>
</feature>
<proteinExistence type="predicted"/>
<evidence type="ECO:0000313" key="3">
    <source>
        <dbReference type="Proteomes" id="UP000308652"/>
    </source>
</evidence>
<reference evidence="2 3" key="1">
    <citation type="journal article" date="2019" name="Nat. Ecol. Evol.">
        <title>Megaphylogeny resolves global patterns of mushroom evolution.</title>
        <authorList>
            <person name="Varga T."/>
            <person name="Krizsan K."/>
            <person name="Foldi C."/>
            <person name="Dima B."/>
            <person name="Sanchez-Garcia M."/>
            <person name="Sanchez-Ramirez S."/>
            <person name="Szollosi G.J."/>
            <person name="Szarkandi J.G."/>
            <person name="Papp V."/>
            <person name="Albert L."/>
            <person name="Andreopoulos W."/>
            <person name="Angelini C."/>
            <person name="Antonin V."/>
            <person name="Barry K.W."/>
            <person name="Bougher N.L."/>
            <person name="Buchanan P."/>
            <person name="Buyck B."/>
            <person name="Bense V."/>
            <person name="Catcheside P."/>
            <person name="Chovatia M."/>
            <person name="Cooper J."/>
            <person name="Damon W."/>
            <person name="Desjardin D."/>
            <person name="Finy P."/>
            <person name="Geml J."/>
            <person name="Haridas S."/>
            <person name="Hughes K."/>
            <person name="Justo A."/>
            <person name="Karasinski D."/>
            <person name="Kautmanova I."/>
            <person name="Kiss B."/>
            <person name="Kocsube S."/>
            <person name="Kotiranta H."/>
            <person name="LaButti K.M."/>
            <person name="Lechner B.E."/>
            <person name="Liimatainen K."/>
            <person name="Lipzen A."/>
            <person name="Lukacs Z."/>
            <person name="Mihaltcheva S."/>
            <person name="Morgado L.N."/>
            <person name="Niskanen T."/>
            <person name="Noordeloos M.E."/>
            <person name="Ohm R.A."/>
            <person name="Ortiz-Santana B."/>
            <person name="Ovrebo C."/>
            <person name="Racz N."/>
            <person name="Riley R."/>
            <person name="Savchenko A."/>
            <person name="Shiryaev A."/>
            <person name="Soop K."/>
            <person name="Spirin V."/>
            <person name="Szebenyi C."/>
            <person name="Tomsovsky M."/>
            <person name="Tulloss R.E."/>
            <person name="Uehling J."/>
            <person name="Grigoriev I.V."/>
            <person name="Vagvolgyi C."/>
            <person name="Papp T."/>
            <person name="Martin F.M."/>
            <person name="Miettinen O."/>
            <person name="Hibbett D.S."/>
            <person name="Nagy L.G."/>
        </authorList>
    </citation>
    <scope>NUCLEOTIDE SEQUENCE [LARGE SCALE GENOMIC DNA]</scope>
    <source>
        <strain evidence="2 3">CBS 166.37</strain>
    </source>
</reference>
<protein>
    <recommendedName>
        <fullName evidence="4">MARVEL domain-containing protein</fullName>
    </recommendedName>
</protein>
<feature type="transmembrane region" description="Helical" evidence="1">
    <location>
        <begin position="113"/>
        <end position="137"/>
    </location>
</feature>
<gene>
    <name evidence="2" type="ORF">BDQ12DRAFT_717393</name>
</gene>
<keyword evidence="1" id="KW-1133">Transmembrane helix</keyword>
<dbReference type="OrthoDB" id="2893947at2759"/>
<keyword evidence="1" id="KW-0472">Membrane</keyword>
<organism evidence="2 3">
    <name type="scientific">Crucibulum laeve</name>
    <dbReference type="NCBI Taxonomy" id="68775"/>
    <lineage>
        <taxon>Eukaryota</taxon>
        <taxon>Fungi</taxon>
        <taxon>Dikarya</taxon>
        <taxon>Basidiomycota</taxon>
        <taxon>Agaricomycotina</taxon>
        <taxon>Agaricomycetes</taxon>
        <taxon>Agaricomycetidae</taxon>
        <taxon>Agaricales</taxon>
        <taxon>Agaricineae</taxon>
        <taxon>Nidulariaceae</taxon>
        <taxon>Crucibulum</taxon>
    </lineage>
</organism>
<evidence type="ECO:0008006" key="4">
    <source>
        <dbReference type="Google" id="ProtNLM"/>
    </source>
</evidence>
<accession>A0A5C3MIN4</accession>
<keyword evidence="3" id="KW-1185">Reference proteome</keyword>
<dbReference type="Proteomes" id="UP000308652">
    <property type="component" value="Unassembled WGS sequence"/>
</dbReference>
<dbReference type="EMBL" id="ML213590">
    <property type="protein sequence ID" value="TFK44226.1"/>
    <property type="molecule type" value="Genomic_DNA"/>
</dbReference>
<keyword evidence="1" id="KW-0812">Transmembrane</keyword>